<dbReference type="EMBL" id="JYDP01004962">
    <property type="protein sequence ID" value="KRY94478.1"/>
    <property type="molecule type" value="Genomic_DNA"/>
</dbReference>
<reference evidence="1 2" key="1">
    <citation type="submission" date="2015-01" db="EMBL/GenBank/DDBJ databases">
        <title>Evolution of Trichinella species and genotypes.</title>
        <authorList>
            <person name="Korhonen P.K."/>
            <person name="Edoardo P."/>
            <person name="Giuseppe L.R."/>
            <person name="Gasser R.B."/>
        </authorList>
    </citation>
    <scope>NUCLEOTIDE SEQUENCE [LARGE SCALE GENOMIC DNA]</scope>
    <source>
        <strain evidence="1">ISS1029</strain>
    </source>
</reference>
<protein>
    <submittedName>
        <fullName evidence="1">Uncharacterized protein</fullName>
    </submittedName>
</protein>
<evidence type="ECO:0000313" key="1">
    <source>
        <dbReference type="EMBL" id="KRY94478.1"/>
    </source>
</evidence>
<organism evidence="1 2">
    <name type="scientific">Trichinella zimbabwensis</name>
    <dbReference type="NCBI Taxonomy" id="268475"/>
    <lineage>
        <taxon>Eukaryota</taxon>
        <taxon>Metazoa</taxon>
        <taxon>Ecdysozoa</taxon>
        <taxon>Nematoda</taxon>
        <taxon>Enoplea</taxon>
        <taxon>Dorylaimia</taxon>
        <taxon>Trichinellida</taxon>
        <taxon>Trichinellidae</taxon>
        <taxon>Trichinella</taxon>
    </lineage>
</organism>
<keyword evidence="2" id="KW-1185">Reference proteome</keyword>
<sequence length="49" mass="5185">MLTEVESPDCLCFSVAGASVRLINVASNGLGKAWKSLCCAMDCTLNFQS</sequence>
<dbReference type="OrthoDB" id="5933278at2759"/>
<dbReference type="AlphaFoldDB" id="A0A0V1G8A5"/>
<evidence type="ECO:0000313" key="2">
    <source>
        <dbReference type="Proteomes" id="UP000055024"/>
    </source>
</evidence>
<gene>
    <name evidence="1" type="ORF">T11_11388</name>
</gene>
<name>A0A0V1G8A5_9BILA</name>
<dbReference type="Proteomes" id="UP000055024">
    <property type="component" value="Unassembled WGS sequence"/>
</dbReference>
<accession>A0A0V1G8A5</accession>
<comment type="caution">
    <text evidence="1">The sequence shown here is derived from an EMBL/GenBank/DDBJ whole genome shotgun (WGS) entry which is preliminary data.</text>
</comment>
<proteinExistence type="predicted"/>